<dbReference type="SUPFAM" id="SSF57701">
    <property type="entry name" value="Zn2/Cys6 DNA-binding domain"/>
    <property type="match status" value="1"/>
</dbReference>
<dbReference type="RefSeq" id="XP_056470719.1">
    <property type="nucleotide sequence ID" value="XM_056623303.1"/>
</dbReference>
<dbReference type="PROSITE" id="PS00463">
    <property type="entry name" value="ZN2_CY6_FUNGAL_1"/>
    <property type="match status" value="1"/>
</dbReference>
<dbReference type="PANTHER" id="PTHR37534">
    <property type="entry name" value="TRANSCRIPTIONAL ACTIVATOR PROTEIN UGA3"/>
    <property type="match status" value="1"/>
</dbReference>
<dbReference type="GeneID" id="81362282"/>
<feature type="region of interest" description="Disordered" evidence="6">
    <location>
        <begin position="68"/>
        <end position="151"/>
    </location>
</feature>
<accession>A0A9W9JYH3</accession>
<dbReference type="PROSITE" id="PS50048">
    <property type="entry name" value="ZN2_CY6_FUNGAL_2"/>
    <property type="match status" value="1"/>
</dbReference>
<dbReference type="EMBL" id="JAPQKI010000010">
    <property type="protein sequence ID" value="KAJ5086041.1"/>
    <property type="molecule type" value="Genomic_DNA"/>
</dbReference>
<dbReference type="GO" id="GO:0045944">
    <property type="term" value="P:positive regulation of transcription by RNA polymerase II"/>
    <property type="evidence" value="ECO:0007669"/>
    <property type="project" value="TreeGrafter"/>
</dbReference>
<protein>
    <submittedName>
        <fullName evidence="8">C6 transcription factor</fullName>
    </submittedName>
</protein>
<reference evidence="8" key="1">
    <citation type="submission" date="2022-11" db="EMBL/GenBank/DDBJ databases">
        <authorList>
            <person name="Petersen C."/>
        </authorList>
    </citation>
    <scope>NUCLEOTIDE SEQUENCE</scope>
    <source>
        <strain evidence="8">IBT 30761</strain>
    </source>
</reference>
<evidence type="ECO:0000313" key="9">
    <source>
        <dbReference type="Proteomes" id="UP001149074"/>
    </source>
</evidence>
<evidence type="ECO:0000259" key="7">
    <source>
        <dbReference type="PROSITE" id="PS50048"/>
    </source>
</evidence>
<evidence type="ECO:0000256" key="1">
    <source>
        <dbReference type="ARBA" id="ARBA00004123"/>
    </source>
</evidence>
<evidence type="ECO:0000256" key="3">
    <source>
        <dbReference type="ARBA" id="ARBA00023125"/>
    </source>
</evidence>
<name>A0A9W9JYH3_9EURO</name>
<keyword evidence="9" id="KW-1185">Reference proteome</keyword>
<sequence>MAPGCWTCRVRHRKCDLETPSCKECADRHVHCHGYGPKPAWMDGGLEEKKEKSRIKAAVKENFCHVKKMQGRARRRANELSRSSFKTPTPTPTHEERLPNTVITPSSPSCSPRRATTSEPHFDSENNVQSCSPDNVEPPTPPSPRPLDNYGTIDPQEAWLLMHYLDQVFPWQFPYHDPRSRLGNRGWLFLLLIKRGPLYHAALSLSSLLQSAILETEEEFQRKQRALDHHSRALRELCDLMSEKGDKLREDHGELAEFLTCSFMLISFEVREAYSFFYASKQAANTTVQVFSGAEHDWLVHLDAAASVMSLLSAEAIFSPKLSDTNNHLSPLVENPRPEKGGINDGLKFLMVTVIWFDLFACLPTGRAPRLPYQRWLQIPGLNTADLMGCQNWVMIAIGDLANFAIWKDVQERDGVLSIRELASKAEEIERRLEDGIQSLDLARSVS</sequence>
<dbReference type="SMART" id="SM00066">
    <property type="entry name" value="GAL4"/>
    <property type="match status" value="1"/>
</dbReference>
<keyword evidence="3" id="KW-0238">DNA-binding</keyword>
<dbReference type="Pfam" id="PF11951">
    <property type="entry name" value="Fungal_trans_2"/>
    <property type="match status" value="1"/>
</dbReference>
<dbReference type="OrthoDB" id="5213892at2759"/>
<comment type="subcellular location">
    <subcellularLocation>
        <location evidence="1">Nucleus</location>
    </subcellularLocation>
</comment>
<dbReference type="Gene3D" id="4.10.240.10">
    <property type="entry name" value="Zn(2)-C6 fungal-type DNA-binding domain"/>
    <property type="match status" value="1"/>
</dbReference>
<gene>
    <name evidence="8" type="ORF">N7532_010812</name>
</gene>
<dbReference type="InterPro" id="IPR021858">
    <property type="entry name" value="Fun_TF"/>
</dbReference>
<organism evidence="8 9">
    <name type="scientific">Penicillium argentinense</name>
    <dbReference type="NCBI Taxonomy" id="1131581"/>
    <lineage>
        <taxon>Eukaryota</taxon>
        <taxon>Fungi</taxon>
        <taxon>Dikarya</taxon>
        <taxon>Ascomycota</taxon>
        <taxon>Pezizomycotina</taxon>
        <taxon>Eurotiomycetes</taxon>
        <taxon>Eurotiomycetidae</taxon>
        <taxon>Eurotiales</taxon>
        <taxon>Aspergillaceae</taxon>
        <taxon>Penicillium</taxon>
    </lineage>
</organism>
<dbReference type="PANTHER" id="PTHR37534:SF26">
    <property type="entry name" value="TRANSCRIPTION FACTOR, PUTATIVE-RELATED"/>
    <property type="match status" value="1"/>
</dbReference>
<dbReference type="GO" id="GO:0008270">
    <property type="term" value="F:zinc ion binding"/>
    <property type="evidence" value="ECO:0007669"/>
    <property type="project" value="InterPro"/>
</dbReference>
<proteinExistence type="predicted"/>
<feature type="domain" description="Zn(2)-C6 fungal-type" evidence="7">
    <location>
        <begin position="4"/>
        <end position="32"/>
    </location>
</feature>
<reference evidence="8" key="2">
    <citation type="journal article" date="2023" name="IMA Fungus">
        <title>Comparative genomic study of the Penicillium genus elucidates a diverse pangenome and 15 lateral gene transfer events.</title>
        <authorList>
            <person name="Petersen C."/>
            <person name="Sorensen T."/>
            <person name="Nielsen M.R."/>
            <person name="Sondergaard T.E."/>
            <person name="Sorensen J.L."/>
            <person name="Fitzpatrick D.A."/>
            <person name="Frisvad J.C."/>
            <person name="Nielsen K.L."/>
        </authorList>
    </citation>
    <scope>NUCLEOTIDE SEQUENCE</scope>
    <source>
        <strain evidence="8">IBT 30761</strain>
    </source>
</reference>
<keyword evidence="4" id="KW-0804">Transcription</keyword>
<evidence type="ECO:0000256" key="4">
    <source>
        <dbReference type="ARBA" id="ARBA00023163"/>
    </source>
</evidence>
<comment type="caution">
    <text evidence="8">The sequence shown here is derived from an EMBL/GenBank/DDBJ whole genome shotgun (WGS) entry which is preliminary data.</text>
</comment>
<feature type="compositionally biased region" description="Polar residues" evidence="6">
    <location>
        <begin position="101"/>
        <end position="133"/>
    </location>
</feature>
<evidence type="ECO:0000256" key="5">
    <source>
        <dbReference type="ARBA" id="ARBA00023242"/>
    </source>
</evidence>
<dbReference type="Proteomes" id="UP001149074">
    <property type="component" value="Unassembled WGS sequence"/>
</dbReference>
<dbReference type="GO" id="GO:0000976">
    <property type="term" value="F:transcription cis-regulatory region binding"/>
    <property type="evidence" value="ECO:0007669"/>
    <property type="project" value="TreeGrafter"/>
</dbReference>
<dbReference type="GO" id="GO:0005634">
    <property type="term" value="C:nucleus"/>
    <property type="evidence" value="ECO:0007669"/>
    <property type="project" value="UniProtKB-SubCell"/>
</dbReference>
<evidence type="ECO:0000313" key="8">
    <source>
        <dbReference type="EMBL" id="KAJ5086041.1"/>
    </source>
</evidence>
<dbReference type="GO" id="GO:0000981">
    <property type="term" value="F:DNA-binding transcription factor activity, RNA polymerase II-specific"/>
    <property type="evidence" value="ECO:0007669"/>
    <property type="project" value="InterPro"/>
</dbReference>
<keyword evidence="5" id="KW-0539">Nucleus</keyword>
<dbReference type="CDD" id="cd00067">
    <property type="entry name" value="GAL4"/>
    <property type="match status" value="1"/>
</dbReference>
<evidence type="ECO:0000256" key="2">
    <source>
        <dbReference type="ARBA" id="ARBA00023015"/>
    </source>
</evidence>
<dbReference type="InterPro" id="IPR001138">
    <property type="entry name" value="Zn2Cys6_DnaBD"/>
</dbReference>
<evidence type="ECO:0000256" key="6">
    <source>
        <dbReference type="SAM" id="MobiDB-lite"/>
    </source>
</evidence>
<dbReference type="AlphaFoldDB" id="A0A9W9JYH3"/>
<dbReference type="Pfam" id="PF00172">
    <property type="entry name" value="Zn_clus"/>
    <property type="match status" value="1"/>
</dbReference>
<feature type="compositionally biased region" description="Pro residues" evidence="6">
    <location>
        <begin position="136"/>
        <end position="145"/>
    </location>
</feature>
<keyword evidence="2" id="KW-0805">Transcription regulation</keyword>
<dbReference type="InterPro" id="IPR036864">
    <property type="entry name" value="Zn2-C6_fun-type_DNA-bd_sf"/>
</dbReference>